<sequence>MRVSVMGLVVMMWVVVVVMMVMRRVSCEFVISLADRACRDFLLAQEEQRVRRLGVQVCAGRRLHLNFLPADFRERREVVMVERWRRRPDRDRRGDWSRYCLPLVPLYLPRKGPLNAAIVL</sequence>
<dbReference type="EMBL" id="GIFC01009035">
    <property type="protein sequence ID" value="MXU91118.1"/>
    <property type="molecule type" value="Transcribed_RNA"/>
</dbReference>
<proteinExistence type="predicted"/>
<keyword evidence="1" id="KW-0732">Signal</keyword>
<feature type="chain" id="PRO_5025457314" evidence="1">
    <location>
        <begin position="28"/>
        <end position="120"/>
    </location>
</feature>
<feature type="signal peptide" evidence="1">
    <location>
        <begin position="1"/>
        <end position="27"/>
    </location>
</feature>
<evidence type="ECO:0000313" key="2">
    <source>
        <dbReference type="EMBL" id="MXU91118.1"/>
    </source>
</evidence>
<protein>
    <submittedName>
        <fullName evidence="2">Putative secreted protein</fullName>
    </submittedName>
</protein>
<name>A0A6B0UNZ4_IXORI</name>
<reference evidence="2" key="1">
    <citation type="submission" date="2019-12" db="EMBL/GenBank/DDBJ databases">
        <title>An insight into the sialome of adult female Ixodes ricinus ticks feeding for 6 days.</title>
        <authorList>
            <person name="Perner J."/>
            <person name="Ribeiro J.M.C."/>
        </authorList>
    </citation>
    <scope>NUCLEOTIDE SEQUENCE</scope>
    <source>
        <strain evidence="2">Semi-engorged</strain>
        <tissue evidence="2">Salivary glands</tissue>
    </source>
</reference>
<dbReference type="AlphaFoldDB" id="A0A6B0UNZ4"/>
<evidence type="ECO:0000256" key="1">
    <source>
        <dbReference type="SAM" id="SignalP"/>
    </source>
</evidence>
<organism evidence="2">
    <name type="scientific">Ixodes ricinus</name>
    <name type="common">Common tick</name>
    <name type="synonym">Acarus ricinus</name>
    <dbReference type="NCBI Taxonomy" id="34613"/>
    <lineage>
        <taxon>Eukaryota</taxon>
        <taxon>Metazoa</taxon>
        <taxon>Ecdysozoa</taxon>
        <taxon>Arthropoda</taxon>
        <taxon>Chelicerata</taxon>
        <taxon>Arachnida</taxon>
        <taxon>Acari</taxon>
        <taxon>Parasitiformes</taxon>
        <taxon>Ixodida</taxon>
        <taxon>Ixodoidea</taxon>
        <taxon>Ixodidae</taxon>
        <taxon>Ixodinae</taxon>
        <taxon>Ixodes</taxon>
    </lineage>
</organism>
<accession>A0A6B0UNZ4</accession>